<dbReference type="PROSITE" id="PS50069">
    <property type="entry name" value="CULLIN_2"/>
    <property type="match status" value="1"/>
</dbReference>
<evidence type="ECO:0000313" key="6">
    <source>
        <dbReference type="Proteomes" id="UP000317650"/>
    </source>
</evidence>
<dbReference type="InterPro" id="IPR001373">
    <property type="entry name" value="Cullin_N"/>
</dbReference>
<dbReference type="InterPro" id="IPR016158">
    <property type="entry name" value="Cullin_homology"/>
</dbReference>
<protein>
    <recommendedName>
        <fullName evidence="4">Cullin family profile domain-containing protein</fullName>
    </recommendedName>
</protein>
<dbReference type="STRING" id="52838.A0A4S8JQB2"/>
<dbReference type="InterPro" id="IPR036317">
    <property type="entry name" value="Cullin_homology_sf"/>
</dbReference>
<evidence type="ECO:0000256" key="2">
    <source>
        <dbReference type="PROSITE-ProRule" id="PRU00330"/>
    </source>
</evidence>
<dbReference type="InterPro" id="IPR016159">
    <property type="entry name" value="Cullin_repeat-like_dom_sf"/>
</dbReference>
<dbReference type="GO" id="GO:0031625">
    <property type="term" value="F:ubiquitin protein ligase binding"/>
    <property type="evidence" value="ECO:0007669"/>
    <property type="project" value="InterPro"/>
</dbReference>
<dbReference type="PANTHER" id="PTHR11932">
    <property type="entry name" value="CULLIN"/>
    <property type="match status" value="1"/>
</dbReference>
<reference evidence="5 6" key="1">
    <citation type="journal article" date="2019" name="Nat. Plants">
        <title>Genome sequencing of Musa balbisiana reveals subgenome evolution and function divergence in polyploid bananas.</title>
        <authorList>
            <person name="Yao X."/>
        </authorList>
    </citation>
    <scope>NUCLEOTIDE SEQUENCE [LARGE SCALE GENOMIC DNA]</scope>
    <source>
        <strain evidence="6">cv. DH-PKW</strain>
        <tissue evidence="5">Leaves</tissue>
    </source>
</reference>
<sequence>MPSTRFTPTIPAVSALKNSPVYRKDFEKLFLDASAGFCSSDLSSSLFKQTVQFALRVTEGVSTIRDLMASHIRDTGKQLVTDPEGLKDPVEVVQHLLNEKDKYDKIITTAFGNDETFQNALNSSFEYFVNLNNRCLEFISLCVDDKLCNDLKGVSEEDVDLVLDKAITLFGYLQDKNIFEKYHMHRQARRLLSGKTRQSQMILREV</sequence>
<dbReference type="Pfam" id="PF00888">
    <property type="entry name" value="Cullin"/>
    <property type="match status" value="1"/>
</dbReference>
<keyword evidence="6" id="KW-1185">Reference proteome</keyword>
<feature type="domain" description="Cullin family profile" evidence="4">
    <location>
        <begin position="134"/>
        <end position="206"/>
    </location>
</feature>
<evidence type="ECO:0000313" key="5">
    <source>
        <dbReference type="EMBL" id="THU64265.1"/>
    </source>
</evidence>
<proteinExistence type="inferred from homology"/>
<organism evidence="5 6">
    <name type="scientific">Musa balbisiana</name>
    <name type="common">Banana</name>
    <dbReference type="NCBI Taxonomy" id="52838"/>
    <lineage>
        <taxon>Eukaryota</taxon>
        <taxon>Viridiplantae</taxon>
        <taxon>Streptophyta</taxon>
        <taxon>Embryophyta</taxon>
        <taxon>Tracheophyta</taxon>
        <taxon>Spermatophyta</taxon>
        <taxon>Magnoliopsida</taxon>
        <taxon>Liliopsida</taxon>
        <taxon>Zingiberales</taxon>
        <taxon>Musaceae</taxon>
        <taxon>Musa</taxon>
    </lineage>
</organism>
<evidence type="ECO:0000259" key="4">
    <source>
        <dbReference type="PROSITE" id="PS50069"/>
    </source>
</evidence>
<dbReference type="Proteomes" id="UP000317650">
    <property type="component" value="Chromosome 1"/>
</dbReference>
<accession>A0A4S8JQB2</accession>
<name>A0A4S8JQB2_MUSBA</name>
<dbReference type="SUPFAM" id="SSF75632">
    <property type="entry name" value="Cullin homology domain"/>
    <property type="match status" value="1"/>
</dbReference>
<dbReference type="EMBL" id="PYDT01000004">
    <property type="protein sequence ID" value="THU64265.1"/>
    <property type="molecule type" value="Genomic_DNA"/>
</dbReference>
<gene>
    <name evidence="5" type="ORF">C4D60_Mb01t24650</name>
</gene>
<comment type="similarity">
    <text evidence="1 2 3">Belongs to the cullin family.</text>
</comment>
<dbReference type="Gene3D" id="1.20.1310.10">
    <property type="entry name" value="Cullin Repeats"/>
    <property type="match status" value="2"/>
</dbReference>
<dbReference type="AlphaFoldDB" id="A0A4S8JQB2"/>
<comment type="caution">
    <text evidence="5">The sequence shown here is derived from an EMBL/GenBank/DDBJ whole genome shotgun (WGS) entry which is preliminary data.</text>
</comment>
<evidence type="ECO:0000256" key="1">
    <source>
        <dbReference type="ARBA" id="ARBA00006019"/>
    </source>
</evidence>
<evidence type="ECO:0000256" key="3">
    <source>
        <dbReference type="RuleBase" id="RU003829"/>
    </source>
</evidence>
<dbReference type="GO" id="GO:0006511">
    <property type="term" value="P:ubiquitin-dependent protein catabolic process"/>
    <property type="evidence" value="ECO:0007669"/>
    <property type="project" value="InterPro"/>
</dbReference>
<dbReference type="InterPro" id="IPR045093">
    <property type="entry name" value="Cullin"/>
</dbReference>
<dbReference type="SUPFAM" id="SSF74788">
    <property type="entry name" value="Cullin repeat-like"/>
    <property type="match status" value="1"/>
</dbReference>